<evidence type="ECO:0000313" key="1">
    <source>
        <dbReference type="EMBL" id="TWJ06644.1"/>
    </source>
</evidence>
<dbReference type="STRING" id="476157.GCA_001663155_00855"/>
<dbReference type="EMBL" id="VLLK01000002">
    <property type="protein sequence ID" value="TWJ06644.1"/>
    <property type="molecule type" value="Genomic_DNA"/>
</dbReference>
<reference evidence="1 2" key="1">
    <citation type="submission" date="2019-07" db="EMBL/GenBank/DDBJ databases">
        <title>Genomic Encyclopedia of Archaeal and Bacterial Type Strains, Phase II (KMG-II): from individual species to whole genera.</title>
        <authorList>
            <person name="Goeker M."/>
        </authorList>
    </citation>
    <scope>NUCLEOTIDE SEQUENCE [LARGE SCALE GENOMIC DNA]</scope>
    <source>
        <strain evidence="1 2">ATCC BAA-2084</strain>
    </source>
</reference>
<comment type="caution">
    <text evidence="1">The sequence shown here is derived from an EMBL/GenBank/DDBJ whole genome shotgun (WGS) entry which is preliminary data.</text>
</comment>
<dbReference type="Proteomes" id="UP000320547">
    <property type="component" value="Unassembled WGS sequence"/>
</dbReference>
<sequence length="64" mass="7001">MQTGVLEKEPDRMTALVREELVTAALYVSDRVDQCDGIISYPLQHIPLDLLGKGSIGVCTESQP</sequence>
<evidence type="ECO:0000313" key="2">
    <source>
        <dbReference type="Proteomes" id="UP000320547"/>
    </source>
</evidence>
<keyword evidence="2" id="KW-1185">Reference proteome</keyword>
<name>A0A562ULZ5_9SPHN</name>
<accession>A0A562ULZ5</accession>
<gene>
    <name evidence="1" type="ORF">JN10_2180</name>
</gene>
<organism evidence="1 2">
    <name type="scientific">Altererythrobacter ishigakiensis</name>
    <dbReference type="NCBI Taxonomy" id="476157"/>
    <lineage>
        <taxon>Bacteria</taxon>
        <taxon>Pseudomonadati</taxon>
        <taxon>Pseudomonadota</taxon>
        <taxon>Alphaproteobacteria</taxon>
        <taxon>Sphingomonadales</taxon>
        <taxon>Erythrobacteraceae</taxon>
        <taxon>Altererythrobacter</taxon>
    </lineage>
</organism>
<dbReference type="AlphaFoldDB" id="A0A562ULZ5"/>
<protein>
    <submittedName>
        <fullName evidence="1">Uncharacterized protein</fullName>
    </submittedName>
</protein>
<proteinExistence type="predicted"/>